<protein>
    <submittedName>
        <fullName evidence="2">Uncharacterized protein</fullName>
    </submittedName>
</protein>
<dbReference type="OrthoDB" id="10389267at2759"/>
<evidence type="ECO:0000313" key="2">
    <source>
        <dbReference type="EMBL" id="GMI40293.1"/>
    </source>
</evidence>
<name>A0A9W7G8X1_9STRA</name>
<dbReference type="EMBL" id="BRYA01000124">
    <property type="protein sequence ID" value="GMI40293.1"/>
    <property type="molecule type" value="Genomic_DNA"/>
</dbReference>
<dbReference type="Proteomes" id="UP001165065">
    <property type="component" value="Unassembled WGS sequence"/>
</dbReference>
<evidence type="ECO:0000313" key="3">
    <source>
        <dbReference type="Proteomes" id="UP001165065"/>
    </source>
</evidence>
<organism evidence="2 3">
    <name type="scientific">Triparma columacea</name>
    <dbReference type="NCBI Taxonomy" id="722753"/>
    <lineage>
        <taxon>Eukaryota</taxon>
        <taxon>Sar</taxon>
        <taxon>Stramenopiles</taxon>
        <taxon>Ochrophyta</taxon>
        <taxon>Bolidophyceae</taxon>
        <taxon>Parmales</taxon>
        <taxon>Triparmaceae</taxon>
        <taxon>Triparma</taxon>
    </lineage>
</organism>
<feature type="region of interest" description="Disordered" evidence="1">
    <location>
        <begin position="73"/>
        <end position="99"/>
    </location>
</feature>
<proteinExistence type="predicted"/>
<reference evidence="3" key="1">
    <citation type="journal article" date="2023" name="Commun. Biol.">
        <title>Genome analysis of Parmales, the sister group of diatoms, reveals the evolutionary specialization of diatoms from phago-mixotrophs to photoautotrophs.</title>
        <authorList>
            <person name="Ban H."/>
            <person name="Sato S."/>
            <person name="Yoshikawa S."/>
            <person name="Yamada K."/>
            <person name="Nakamura Y."/>
            <person name="Ichinomiya M."/>
            <person name="Sato N."/>
            <person name="Blanc-Mathieu R."/>
            <person name="Endo H."/>
            <person name="Kuwata A."/>
            <person name="Ogata H."/>
        </authorList>
    </citation>
    <scope>NUCLEOTIDE SEQUENCE [LARGE SCALE GENOMIC DNA]</scope>
</reference>
<keyword evidence="3" id="KW-1185">Reference proteome</keyword>
<dbReference type="AlphaFoldDB" id="A0A9W7G8X1"/>
<dbReference type="Gene3D" id="3.90.75.20">
    <property type="match status" value="1"/>
</dbReference>
<accession>A0A9W7G8X1</accession>
<evidence type="ECO:0000256" key="1">
    <source>
        <dbReference type="SAM" id="MobiDB-lite"/>
    </source>
</evidence>
<gene>
    <name evidence="2" type="ORF">TrCOL_g67</name>
</gene>
<comment type="caution">
    <text evidence="2">The sequence shown here is derived from an EMBL/GenBank/DDBJ whole genome shotgun (WGS) entry which is preliminary data.</text>
</comment>
<sequence length="534" mass="61393">MLSSSASTNSTVRLRAIQAKIRSQEAIISANHQAFCDFSWRFLNLPPSSRALTPNQSALSRLKDLIKDQVGDAETLQNHTDEETTGAARPRRDKQKRFPDSCTCDDLDNCNCEHTEAPQRGTPLRRATQIRKEKKRKLELEEKTEAVRAKRQLKATIKRLKSIAKKPSLYPLDIDNLPPPPQRVHVPFLKEYKYNHLLYMAENRTRCSFPSMNSTTWKAYLKEKYKMKWGPGKIGKRENKMMYKTKSSKPRTKSRSEKVIYQGMSTSYNEGMKNLNYEWSTMIGYLKSMGVPGGILEGFDPPFMTAKMAGDFLNSEKNRKRYRDTIIERGQERKKEELGKGPVEITYNDGDGTTFTEKFNRNKKIEDYKQPIMIKLQEKMTESNCASKGNRLARLGLGDVFEVDQNEIDFTMTGDIWININSGGVKDKTVLFEEGGWQEIEEPPVSIHRYSVFLDCFDYKASKSQVGRRRAGMKSFALARLVYAAAFPKEAPLCQMEHADQNWKNNDLCNLCSCTKTFNVMQENQKLSSHIFYK</sequence>